<dbReference type="NCBIfam" id="TIGR04256">
    <property type="entry name" value="GxxExxY"/>
    <property type="match status" value="1"/>
</dbReference>
<dbReference type="RefSeq" id="WP_243547986.1">
    <property type="nucleotide sequence ID" value="NZ_CP094532.1"/>
</dbReference>
<organism evidence="1 2">
    <name type="scientific">Chryseobacterium suipulveris</name>
    <dbReference type="NCBI Taxonomy" id="2929800"/>
    <lineage>
        <taxon>Bacteria</taxon>
        <taxon>Pseudomonadati</taxon>
        <taxon>Bacteroidota</taxon>
        <taxon>Flavobacteriia</taxon>
        <taxon>Flavobacteriales</taxon>
        <taxon>Weeksellaceae</taxon>
        <taxon>Chryseobacterium group</taxon>
        <taxon>Chryseobacterium</taxon>
    </lineage>
</organism>
<dbReference type="EMBL" id="CP094532">
    <property type="protein sequence ID" value="UOE40011.1"/>
    <property type="molecule type" value="Genomic_DNA"/>
</dbReference>
<sequence>MSELIYKEESYKIIGVCMEVHRILGHGFSEIIYQDALEVAFRQAGIPFQRSRPYHVVFKGEILPHQYLANFVVFDKIILEVKCVAQVTDEHISQTINFLKISGCKLGLLLNFARGSLQHQRLVL</sequence>
<dbReference type="Pfam" id="PF13366">
    <property type="entry name" value="PDDEXK_3"/>
    <property type="match status" value="1"/>
</dbReference>
<dbReference type="Proteomes" id="UP000831460">
    <property type="component" value="Chromosome"/>
</dbReference>
<reference evidence="1 2" key="1">
    <citation type="submission" date="2022-03" db="EMBL/GenBank/DDBJ databases">
        <title>Chryseobacterium sp. isolated from particulate matters in swine house.</title>
        <authorList>
            <person name="Won M."/>
            <person name="Kim S.-J."/>
            <person name="Kwon S.-W."/>
        </authorList>
    </citation>
    <scope>NUCLEOTIDE SEQUENCE [LARGE SCALE GENOMIC DNA]</scope>
    <source>
        <strain evidence="1 2">SC2-2</strain>
    </source>
</reference>
<proteinExistence type="predicted"/>
<name>A0ABY4BLE1_9FLAO</name>
<evidence type="ECO:0000313" key="1">
    <source>
        <dbReference type="EMBL" id="UOE40011.1"/>
    </source>
</evidence>
<evidence type="ECO:0000313" key="2">
    <source>
        <dbReference type="Proteomes" id="UP000831460"/>
    </source>
</evidence>
<protein>
    <submittedName>
        <fullName evidence="1">GxxExxY protein</fullName>
    </submittedName>
</protein>
<gene>
    <name evidence="1" type="ORF">MTP09_08760</name>
</gene>
<accession>A0ABY4BLE1</accession>
<dbReference type="InterPro" id="IPR026350">
    <property type="entry name" value="GxxExxY"/>
</dbReference>
<keyword evidence="2" id="KW-1185">Reference proteome</keyword>